<keyword evidence="6" id="KW-1185">Reference proteome</keyword>
<dbReference type="InterPro" id="IPR045055">
    <property type="entry name" value="DNA2/NAM7-like"/>
</dbReference>
<dbReference type="CDD" id="cd18808">
    <property type="entry name" value="SF1_C_Upf1"/>
    <property type="match status" value="1"/>
</dbReference>
<feature type="compositionally biased region" description="Basic residues" evidence="1">
    <location>
        <begin position="759"/>
        <end position="772"/>
    </location>
</feature>
<accession>A0AAV2BK04</accession>
<dbReference type="Gene3D" id="2.60.200.20">
    <property type="match status" value="1"/>
</dbReference>
<dbReference type="SUPFAM" id="SSF49879">
    <property type="entry name" value="SMAD/FHA domain"/>
    <property type="match status" value="1"/>
</dbReference>
<dbReference type="PANTHER" id="PTHR10887">
    <property type="entry name" value="DNA2/NAM7 HELICASE FAMILY"/>
    <property type="match status" value="1"/>
</dbReference>
<feature type="domain" description="FHA" evidence="2">
    <location>
        <begin position="27"/>
        <end position="90"/>
    </location>
</feature>
<dbReference type="InterPro" id="IPR000253">
    <property type="entry name" value="FHA_dom"/>
</dbReference>
<dbReference type="Proteomes" id="UP001497382">
    <property type="component" value="Unassembled WGS sequence"/>
</dbReference>
<dbReference type="Pfam" id="PF00498">
    <property type="entry name" value="FHA"/>
    <property type="match status" value="1"/>
</dbReference>
<feature type="compositionally biased region" description="Polar residues" evidence="1">
    <location>
        <begin position="681"/>
        <end position="692"/>
    </location>
</feature>
<feature type="compositionally biased region" description="Basic and acidic residues" evidence="1">
    <location>
        <begin position="1074"/>
        <end position="1089"/>
    </location>
</feature>
<feature type="compositionally biased region" description="Polar residues" evidence="1">
    <location>
        <begin position="1026"/>
        <end position="1048"/>
    </location>
</feature>
<dbReference type="EMBL" id="CAXIEN010000392">
    <property type="protein sequence ID" value="CAL1296244.1"/>
    <property type="molecule type" value="Genomic_DNA"/>
</dbReference>
<dbReference type="PANTHER" id="PTHR10887:SF495">
    <property type="entry name" value="HELICASE SENATAXIN ISOFORM X1-RELATED"/>
    <property type="match status" value="1"/>
</dbReference>
<gene>
    <name evidence="5" type="ORF">LARSCL_LOCUS19705</name>
</gene>
<dbReference type="GO" id="GO:0006369">
    <property type="term" value="P:termination of RNA polymerase II transcription"/>
    <property type="evidence" value="ECO:0007669"/>
    <property type="project" value="TreeGrafter"/>
</dbReference>
<dbReference type="GO" id="GO:0001147">
    <property type="term" value="F:transcription termination site sequence-specific DNA binding"/>
    <property type="evidence" value="ECO:0007669"/>
    <property type="project" value="TreeGrafter"/>
</dbReference>
<dbReference type="InterPro" id="IPR027417">
    <property type="entry name" value="P-loop_NTPase"/>
</dbReference>
<feature type="compositionally biased region" description="Low complexity" evidence="1">
    <location>
        <begin position="531"/>
        <end position="543"/>
    </location>
</feature>
<reference evidence="5 6" key="1">
    <citation type="submission" date="2024-04" db="EMBL/GenBank/DDBJ databases">
        <authorList>
            <person name="Rising A."/>
            <person name="Reimegard J."/>
            <person name="Sonavane S."/>
            <person name="Akerstrom W."/>
            <person name="Nylinder S."/>
            <person name="Hedman E."/>
            <person name="Kallberg Y."/>
        </authorList>
    </citation>
    <scope>NUCLEOTIDE SEQUENCE [LARGE SCALE GENOMIC DNA]</scope>
</reference>
<feature type="domain" description="DNA2/NAM7 helicase-like C-terminal" evidence="4">
    <location>
        <begin position="1841"/>
        <end position="2026"/>
    </location>
</feature>
<feature type="compositionally biased region" description="Basic and acidic residues" evidence="1">
    <location>
        <begin position="667"/>
        <end position="680"/>
    </location>
</feature>
<evidence type="ECO:0000259" key="2">
    <source>
        <dbReference type="Pfam" id="PF00498"/>
    </source>
</evidence>
<feature type="region of interest" description="Disordered" evidence="1">
    <location>
        <begin position="127"/>
        <end position="151"/>
    </location>
</feature>
<sequence length="2066" mass="232228">MEYFLRQIEAGNPDPLIIKLQSDDLVVGSDTNPVLAKYPRVLPQHAQFLRQFGKWYVKSMRSSEKIYVNGSPLVTHRLKEIQIGDHIAFGSADNQKRFVCCLSAKPNFKLSTIEVIDLSTDDSPASAHNDQAVKCESSGNSNSVITSEHLEGSGKENELIVKRPFTGEKVSDFICPSTVKSEHLPLKRNEPMNRNPATAESELEYISPQTVKSAEVGENEPPCSVNSDSMHKSLPAVGKDLDYSPPPTVKNDYVPFIKDEPSPNSVNSVSMHTSVPAVERGLDYSPPPTVKNDYVPFIKHEPTSSSVNSVPTVERGLCYSPPPTVKNDFMPFIKDEPSQSSVNSGLMQKSGPAMERVPDYSPPPTVKNDFVPFINDEPSPSSVNSVLMQKSGPAMERVPDYSPPPTVKSDFVPFIKDEPLDNSLPTIKNESLNNRHFKVKSEPMDTNPPVIKSEPKDTTYSSSSIKPVNAVPSTSNELVYNTFPVVKNESVDSIYDNSSLHSYNFVPSSSQSIAVSVNHIAASSVEEPKNTSQQLQSTSSSSSAINNQDFFEKLAPPMSVTANESLVTTKNFIPSSKDFASTSSSQNLHANAVSVENYSKNSGYSEVEDVITVSDDEAFLDYGSCKTIKQEYLDDDYNLNYPGIIAFNVSEVQDENANEDNSSINESIKEHEESAKKMLDNDSSSKTSHEYSSFSGIVSQELHVSEESSNSSVSSHEDIIIPFAKKRKMDSSSTDNKNSENNIEMTSTFSKKENEGTKSKKKPYRTFKKQSSKKTLPTEPKPLSHSTKKFCKLKEHKKGSEGIKKKSSKKSKSNLNLSGKKALEKTKTGSALSSQKSLKSSFEEKCVVSKNSIKSSSRNPQPLQQSTEKNMQTSSKISNGIVVTGKLEFKIPKVSKSSSLDKNIASSASKEINLETAHQTKGSTLDKKIPTITRKPENWASRSQFLVTDLTDKPNPVRKTSVVSKTNTKANKLTNSSKISSSAVRDNNKTGFEVNSVNVLGKKPLSLRDTLMNSPANREINETGKESSPQLNSPNITAGLQNSKISSSADRKINGSELDSSNNITGLRNSKKSSSADKKVNKTGKESFPRLDSPNVITGLKNSKMSSSADKEINKTRKGTSSEQNSNSLIVNTNIESSPIPVITSRPNPENSLIPVIVSSIRRNDRKSLTEDRNILKTATKKNIQQKISHNQALPGHWNQQFHGDLELNFESDVKDLFDKNETPVIPGNFQLSKEQNISKHHFPINVASTSTQSSGNTQWQQFHEDQELHFQGDPVHTFDNSKTETISESSFQLSTDQSVATKQQVPFSIASTTNNATNDQQRHNTSVSTANHHNKATKLHIKLSDRKTFMIKRIIEWSEVWFKEYETMSKPHPSLRNGVLHLPLYFNSLENYINSFIRLLLLEIWERVSIEYKPIWKDEKRVTNKFYFIVTSIENKWDVTEYKCEAMINHLSFQPKAGSLVILFIQDENTGSKNLVIGYINSYEVLSNINNINPEFLNVCYSWTKDAYLCRFSVRGKIRKTLYPVFNKIMKGNGLFCLSSYLNLVEACHNLEYSPFCQSILKPDSTTFFSDYPDATSTGNFNKVQMSIIQGISSEIEKEVSEPKFFLIQGAPGTGKTRIILGLLENLIFSRHSKQKILIVAPSCVAIDEIGSRLIEFNECSRSWRSHERIRFVNVNLSGKTSEKMRPFCLDEMYREYKIKSKIERFEKMNVQIQILLKSNDPLDQEELKSLIEQQKKLKNQIEFNLSDEKSRLDYYQYMLLESQVILTTVNCCSSSLLQEFCKSYSNPKFSCCIVDEVTQCTELEFLQVISLGINKLILLGDHYGLPAVVLSKTAENFGYGRSVFERFLQYFSHSQQKSPVMELFQQYRMHSHICSFPSYYFYNNRLTTADGIDLRYEYFLAINNEKMLAPYTVFCIQKYGNPKLAVDSVIKLCIQSVTHKPNVSVGIIVPSREMQDVFALWVTTLRKSNSKYETIEVGTVENFQGQEKEFVFLCCYYDGETNSFLTNKRKLNVALTRARKCLVLCIFSTSWKLEQEWLQLVFDAQKRDCFYFITDTKEMSLILR</sequence>
<feature type="compositionally biased region" description="Polar residues" evidence="1">
    <location>
        <begin position="1119"/>
        <end position="1130"/>
    </location>
</feature>
<dbReference type="InterPro" id="IPR008984">
    <property type="entry name" value="SMAD_FHA_dom_sf"/>
</dbReference>
<comment type="caution">
    <text evidence="5">The sequence shown here is derived from an EMBL/GenBank/DDBJ whole genome shotgun (WGS) entry which is preliminary data.</text>
</comment>
<dbReference type="InterPro" id="IPR041679">
    <property type="entry name" value="DNA2/NAM7-like_C"/>
</dbReference>
<dbReference type="GO" id="GO:0016604">
    <property type="term" value="C:nuclear body"/>
    <property type="evidence" value="ECO:0007669"/>
    <property type="project" value="TreeGrafter"/>
</dbReference>
<feature type="region of interest" description="Disordered" evidence="1">
    <location>
        <begin position="1019"/>
        <end position="1130"/>
    </location>
</feature>
<feature type="region of interest" description="Disordered" evidence="1">
    <location>
        <begin position="656"/>
        <end position="692"/>
    </location>
</feature>
<feature type="region of interest" description="Disordered" evidence="1">
    <location>
        <begin position="524"/>
        <end position="543"/>
    </location>
</feature>
<dbReference type="GO" id="GO:0004386">
    <property type="term" value="F:helicase activity"/>
    <property type="evidence" value="ECO:0007669"/>
    <property type="project" value="InterPro"/>
</dbReference>
<feature type="domain" description="DNA2/NAM7 helicase helicase" evidence="3">
    <location>
        <begin position="1596"/>
        <end position="1834"/>
    </location>
</feature>
<feature type="compositionally biased region" description="Polar residues" evidence="1">
    <location>
        <begin position="137"/>
        <end position="146"/>
    </location>
</feature>
<feature type="compositionally biased region" description="Polar residues" evidence="1">
    <location>
        <begin position="849"/>
        <end position="873"/>
    </location>
</feature>
<evidence type="ECO:0000313" key="5">
    <source>
        <dbReference type="EMBL" id="CAL1296244.1"/>
    </source>
</evidence>
<evidence type="ECO:0008006" key="7">
    <source>
        <dbReference type="Google" id="ProtNLM"/>
    </source>
</evidence>
<dbReference type="Pfam" id="PF13087">
    <property type="entry name" value="AAA_12"/>
    <property type="match status" value="1"/>
</dbReference>
<dbReference type="Gene3D" id="3.40.50.300">
    <property type="entry name" value="P-loop containing nucleotide triphosphate hydrolases"/>
    <property type="match status" value="2"/>
</dbReference>
<evidence type="ECO:0000259" key="4">
    <source>
        <dbReference type="Pfam" id="PF13087"/>
    </source>
</evidence>
<feature type="compositionally biased region" description="Polar residues" evidence="1">
    <location>
        <begin position="731"/>
        <end position="749"/>
    </location>
</feature>
<dbReference type="InterPro" id="IPR041677">
    <property type="entry name" value="DNA2/NAM7_AAA_11"/>
</dbReference>
<dbReference type="InterPro" id="IPR047187">
    <property type="entry name" value="SF1_C_Upf1"/>
</dbReference>
<evidence type="ECO:0000259" key="3">
    <source>
        <dbReference type="Pfam" id="PF13086"/>
    </source>
</evidence>
<protein>
    <recommendedName>
        <fullName evidence="7">Helicase senataxin</fullName>
    </recommendedName>
</protein>
<proteinExistence type="predicted"/>
<evidence type="ECO:0000256" key="1">
    <source>
        <dbReference type="SAM" id="MobiDB-lite"/>
    </source>
</evidence>
<dbReference type="Pfam" id="PF13086">
    <property type="entry name" value="AAA_11"/>
    <property type="match status" value="1"/>
</dbReference>
<feature type="compositionally biased region" description="Polar residues" evidence="1">
    <location>
        <begin position="1057"/>
        <end position="1068"/>
    </location>
</feature>
<organism evidence="5 6">
    <name type="scientific">Larinioides sclopetarius</name>
    <dbReference type="NCBI Taxonomy" id="280406"/>
    <lineage>
        <taxon>Eukaryota</taxon>
        <taxon>Metazoa</taxon>
        <taxon>Ecdysozoa</taxon>
        <taxon>Arthropoda</taxon>
        <taxon>Chelicerata</taxon>
        <taxon>Arachnida</taxon>
        <taxon>Araneae</taxon>
        <taxon>Araneomorphae</taxon>
        <taxon>Entelegynae</taxon>
        <taxon>Araneoidea</taxon>
        <taxon>Araneidae</taxon>
        <taxon>Larinioides</taxon>
    </lineage>
</organism>
<feature type="compositionally biased region" description="Polar residues" evidence="1">
    <location>
        <begin position="338"/>
        <end position="347"/>
    </location>
</feature>
<feature type="compositionally biased region" description="Low complexity" evidence="1">
    <location>
        <begin position="830"/>
        <end position="840"/>
    </location>
</feature>
<name>A0AAV2BK04_9ARAC</name>
<feature type="compositionally biased region" description="Basic residues" evidence="1">
    <location>
        <begin position="786"/>
        <end position="797"/>
    </location>
</feature>
<dbReference type="SUPFAM" id="SSF52540">
    <property type="entry name" value="P-loop containing nucleoside triphosphate hydrolases"/>
    <property type="match status" value="1"/>
</dbReference>
<feature type="region of interest" description="Disordered" evidence="1">
    <location>
        <begin position="724"/>
        <end position="873"/>
    </location>
</feature>
<feature type="region of interest" description="Disordered" evidence="1">
    <location>
        <begin position="439"/>
        <end position="466"/>
    </location>
</feature>
<evidence type="ECO:0000313" key="6">
    <source>
        <dbReference type="Proteomes" id="UP001497382"/>
    </source>
</evidence>
<feature type="region of interest" description="Disordered" evidence="1">
    <location>
        <begin position="337"/>
        <end position="362"/>
    </location>
</feature>
<dbReference type="CDD" id="cd00060">
    <property type="entry name" value="FHA"/>
    <property type="match status" value="1"/>
</dbReference>